<feature type="compositionally biased region" description="Polar residues" evidence="6">
    <location>
        <begin position="404"/>
        <end position="417"/>
    </location>
</feature>
<sequence>MHFLKYLTYLAICEALVVSENTIDYDSVDVINLELVSNGIYYALGNFSGKLAGPKIQIDGQLYVSLGYKGIININTIHVASSGLISIDSLAAEKITSQTLKVPYLENKGQIYLGLSPQKGFLTPSFILTTNSTITNFGSIIAYSTSDTNGLFDILLTSPVDFHNEGVVCLINVAVGNYFQSLFGSGCFNIGPKAKYTVTYALYGYHIIFYLSDPSALIYFQPTEFVGGKLVSYQVLGFSQGNIMKFESNIVLIDYYQQTGYFTLITKNLNYSILIGIGYDLSRFSYNGSQLSYSSNRPSYLVPSVCLCPSGIPQFPGSLIIGSLGPSIGSSIGSISSDVSSIGVSTVVPSVSINTKLSTGSCFSSCSQTNTVFTSSLSSSVTSVNTSSASMMLSMSTVTAKSSGSNTTITPSSSPQVSPFAETSAFPSSTQDSPTITLTSNTFATISSEQSTSSESIASTSQGGSGQVFGAAATMDICKLCLLLPLVAFV</sequence>
<keyword evidence="4 7" id="KW-0732">Signal</keyword>
<evidence type="ECO:0000256" key="7">
    <source>
        <dbReference type="SAM" id="SignalP"/>
    </source>
</evidence>
<dbReference type="KEGG" id="asau:88174533"/>
<dbReference type="InterPro" id="IPR021031">
    <property type="entry name" value="Hyphal-reg_cell_wall_N"/>
</dbReference>
<dbReference type="GeneID" id="88174533"/>
<feature type="signal peptide" evidence="7">
    <location>
        <begin position="1"/>
        <end position="19"/>
    </location>
</feature>
<keyword evidence="2" id="KW-0134">Cell wall</keyword>
<gene>
    <name evidence="9" type="ORF">PUMCH_003469</name>
</gene>
<dbReference type="EMBL" id="CP138897">
    <property type="protein sequence ID" value="WPK26124.1"/>
    <property type="molecule type" value="Genomic_DNA"/>
</dbReference>
<name>A0AAX4HCF9_9ASCO</name>
<dbReference type="GO" id="GO:0009277">
    <property type="term" value="C:fungal-type cell wall"/>
    <property type="evidence" value="ECO:0007669"/>
    <property type="project" value="UniProtKB-ARBA"/>
</dbReference>
<dbReference type="RefSeq" id="XP_062878506.1">
    <property type="nucleotide sequence ID" value="XM_063022436.1"/>
</dbReference>
<reference evidence="9 10" key="1">
    <citation type="submission" date="2023-10" db="EMBL/GenBank/DDBJ databases">
        <title>Draft Genome Sequence of Candida saopaulonensis from a very Premature Infant with Sepsis.</title>
        <authorList>
            <person name="Ning Y."/>
            <person name="Dai R."/>
            <person name="Xiao M."/>
            <person name="Xu Y."/>
            <person name="Yan Q."/>
            <person name="Zhang L."/>
        </authorList>
    </citation>
    <scope>NUCLEOTIDE SEQUENCE [LARGE SCALE GENOMIC DNA]</scope>
    <source>
        <strain evidence="9 10">19XY460</strain>
    </source>
</reference>
<feature type="region of interest" description="Disordered" evidence="6">
    <location>
        <begin position="404"/>
        <end position="434"/>
    </location>
</feature>
<keyword evidence="3" id="KW-0964">Secreted</keyword>
<keyword evidence="5" id="KW-0325">Glycoprotein</keyword>
<evidence type="ECO:0000256" key="1">
    <source>
        <dbReference type="ARBA" id="ARBA00004191"/>
    </source>
</evidence>
<feature type="chain" id="PRO_5043533792" description="Hyphally-regulated cell wall protein N-terminal domain-containing protein" evidence="7">
    <location>
        <begin position="20"/>
        <end position="490"/>
    </location>
</feature>
<evidence type="ECO:0000313" key="9">
    <source>
        <dbReference type="EMBL" id="WPK26124.1"/>
    </source>
</evidence>
<keyword evidence="10" id="KW-1185">Reference proteome</keyword>
<proteinExistence type="predicted"/>
<evidence type="ECO:0000256" key="6">
    <source>
        <dbReference type="SAM" id="MobiDB-lite"/>
    </source>
</evidence>
<protein>
    <recommendedName>
        <fullName evidence="8">Hyphally-regulated cell wall protein N-terminal domain-containing protein</fullName>
    </recommendedName>
</protein>
<evidence type="ECO:0000256" key="5">
    <source>
        <dbReference type="ARBA" id="ARBA00023180"/>
    </source>
</evidence>
<dbReference type="Pfam" id="PF11765">
    <property type="entry name" value="Hyphal_reg_CWP"/>
    <property type="match status" value="1"/>
</dbReference>
<evidence type="ECO:0000256" key="4">
    <source>
        <dbReference type="ARBA" id="ARBA00022729"/>
    </source>
</evidence>
<evidence type="ECO:0000256" key="2">
    <source>
        <dbReference type="ARBA" id="ARBA00022512"/>
    </source>
</evidence>
<organism evidence="9 10">
    <name type="scientific">Australozyma saopauloensis</name>
    <dbReference type="NCBI Taxonomy" id="291208"/>
    <lineage>
        <taxon>Eukaryota</taxon>
        <taxon>Fungi</taxon>
        <taxon>Dikarya</taxon>
        <taxon>Ascomycota</taxon>
        <taxon>Saccharomycotina</taxon>
        <taxon>Pichiomycetes</taxon>
        <taxon>Metschnikowiaceae</taxon>
        <taxon>Australozyma</taxon>
    </lineage>
</organism>
<feature type="compositionally biased region" description="Polar residues" evidence="6">
    <location>
        <begin position="425"/>
        <end position="434"/>
    </location>
</feature>
<feature type="domain" description="Hyphally-regulated cell wall protein N-terminal" evidence="8">
    <location>
        <begin position="8"/>
        <end position="316"/>
    </location>
</feature>
<dbReference type="Proteomes" id="UP001338582">
    <property type="component" value="Chromosome 4"/>
</dbReference>
<evidence type="ECO:0000313" key="10">
    <source>
        <dbReference type="Proteomes" id="UP001338582"/>
    </source>
</evidence>
<evidence type="ECO:0000256" key="3">
    <source>
        <dbReference type="ARBA" id="ARBA00022525"/>
    </source>
</evidence>
<accession>A0AAX4HCF9</accession>
<evidence type="ECO:0000259" key="8">
    <source>
        <dbReference type="Pfam" id="PF11765"/>
    </source>
</evidence>
<comment type="subcellular location">
    <subcellularLocation>
        <location evidence="1">Secreted</location>
        <location evidence="1">Cell wall</location>
    </subcellularLocation>
</comment>
<dbReference type="AlphaFoldDB" id="A0AAX4HCF9"/>